<dbReference type="Proteomes" id="UP001217417">
    <property type="component" value="Unassembled WGS sequence"/>
</dbReference>
<accession>A0AAD7QT53</accession>
<name>A0AAD7QT53_9ASCO</name>
<feature type="transmembrane region" description="Helical" evidence="6">
    <location>
        <begin position="259"/>
        <end position="277"/>
    </location>
</feature>
<keyword evidence="4 6" id="KW-1133">Transmembrane helix</keyword>
<dbReference type="GeneID" id="80885655"/>
<evidence type="ECO:0000256" key="2">
    <source>
        <dbReference type="ARBA" id="ARBA00009969"/>
    </source>
</evidence>
<evidence type="ECO:0000313" key="7">
    <source>
        <dbReference type="EMBL" id="KAJ8100848.1"/>
    </source>
</evidence>
<organism evidence="7 8">
    <name type="scientific">Lipomyces tetrasporus</name>
    <dbReference type="NCBI Taxonomy" id="54092"/>
    <lineage>
        <taxon>Eukaryota</taxon>
        <taxon>Fungi</taxon>
        <taxon>Dikarya</taxon>
        <taxon>Ascomycota</taxon>
        <taxon>Saccharomycotina</taxon>
        <taxon>Lipomycetes</taxon>
        <taxon>Lipomycetales</taxon>
        <taxon>Lipomycetaceae</taxon>
        <taxon>Lipomyces</taxon>
    </lineage>
</organism>
<feature type="transmembrane region" description="Helical" evidence="6">
    <location>
        <begin position="38"/>
        <end position="57"/>
    </location>
</feature>
<dbReference type="InterPro" id="IPR007568">
    <property type="entry name" value="RTA1"/>
</dbReference>
<evidence type="ECO:0000256" key="5">
    <source>
        <dbReference type="ARBA" id="ARBA00023136"/>
    </source>
</evidence>
<dbReference type="GO" id="GO:0016020">
    <property type="term" value="C:membrane"/>
    <property type="evidence" value="ECO:0007669"/>
    <property type="project" value="UniProtKB-SubCell"/>
</dbReference>
<evidence type="ECO:0000256" key="1">
    <source>
        <dbReference type="ARBA" id="ARBA00004141"/>
    </source>
</evidence>
<gene>
    <name evidence="7" type="ORF">POJ06DRAFT_294866</name>
</gene>
<dbReference type="PANTHER" id="PTHR31465">
    <property type="entry name" value="PROTEIN RTA1-RELATED"/>
    <property type="match status" value="1"/>
</dbReference>
<sequence>MVDSYYAYTPSFAAAIAIAALYSATFIATFCQWIRYRAWVWIVMVLASLMESLGYIARSLSSHRTSTRGLFIAQFTLIVLAPVLMAAASYVIFGRIVFHVMPAHARTTKNLWVPARFITAIFVACDIFALFLQLVGAVLVSGTKPNDPDAHKKLSTGKDIALAGLAVQIICFGLFSIIAIRFNFVWKQFDGEFQGKVGQEDGQKYFIVSGTDRKLKMHWQSLLLVLNITCVLILVRSVYRVCDFALGKTGYLEQNEWPAYVFDALPMLPCVALFVYWHPGKYLPYLGFRLPKSIREN</sequence>
<protein>
    <submittedName>
        <fullName evidence="7">RTA1 like protein-domain-containing protein</fullName>
    </submittedName>
</protein>
<feature type="transmembrane region" description="Helical" evidence="6">
    <location>
        <begin position="160"/>
        <end position="180"/>
    </location>
</feature>
<comment type="subcellular location">
    <subcellularLocation>
        <location evidence="1">Membrane</location>
        <topology evidence="1">Multi-pass membrane protein</topology>
    </subcellularLocation>
</comment>
<keyword evidence="3 6" id="KW-0812">Transmembrane</keyword>
<comment type="similarity">
    <text evidence="2">Belongs to the lipid-translocating exporter (LTE) (TC 9.A.26.1) family.</text>
</comment>
<dbReference type="EMBL" id="JARPMG010000004">
    <property type="protein sequence ID" value="KAJ8100848.1"/>
    <property type="molecule type" value="Genomic_DNA"/>
</dbReference>
<dbReference type="AlphaFoldDB" id="A0AAD7QT53"/>
<keyword evidence="5 6" id="KW-0472">Membrane</keyword>
<comment type="caution">
    <text evidence="7">The sequence shown here is derived from an EMBL/GenBank/DDBJ whole genome shotgun (WGS) entry which is preliminary data.</text>
</comment>
<evidence type="ECO:0000313" key="8">
    <source>
        <dbReference type="Proteomes" id="UP001217417"/>
    </source>
</evidence>
<reference evidence="7" key="1">
    <citation type="submission" date="2023-03" db="EMBL/GenBank/DDBJ databases">
        <title>Near-Complete genome sequence of Lipomyces tetrasporous NRRL Y-64009, an oleaginous yeast capable of growing on lignocellulosic hydrolysates.</title>
        <authorList>
            <consortium name="Lawrence Berkeley National Laboratory"/>
            <person name="Jagtap S.S."/>
            <person name="Liu J.-J."/>
            <person name="Walukiewicz H.E."/>
            <person name="Pangilinan J."/>
            <person name="Lipzen A."/>
            <person name="Ahrendt S."/>
            <person name="Koriabine M."/>
            <person name="Cobaugh K."/>
            <person name="Salamov A."/>
            <person name="Yoshinaga Y."/>
            <person name="Ng V."/>
            <person name="Daum C."/>
            <person name="Grigoriev I.V."/>
            <person name="Slininger P.J."/>
            <person name="Dien B.S."/>
            <person name="Jin Y.-S."/>
            <person name="Rao C.V."/>
        </authorList>
    </citation>
    <scope>NUCLEOTIDE SEQUENCE</scope>
    <source>
        <strain evidence="7">NRRL Y-64009</strain>
    </source>
</reference>
<evidence type="ECO:0000256" key="6">
    <source>
        <dbReference type="SAM" id="Phobius"/>
    </source>
</evidence>
<dbReference type="RefSeq" id="XP_056044298.1">
    <property type="nucleotide sequence ID" value="XM_056190489.1"/>
</dbReference>
<feature type="transmembrane region" description="Helical" evidence="6">
    <location>
        <begin position="222"/>
        <end position="239"/>
    </location>
</feature>
<dbReference type="Pfam" id="PF04479">
    <property type="entry name" value="RTA1"/>
    <property type="match status" value="1"/>
</dbReference>
<evidence type="ECO:0000256" key="4">
    <source>
        <dbReference type="ARBA" id="ARBA00022989"/>
    </source>
</evidence>
<proteinExistence type="inferred from homology"/>
<keyword evidence="8" id="KW-1185">Reference proteome</keyword>
<evidence type="ECO:0000256" key="3">
    <source>
        <dbReference type="ARBA" id="ARBA00022692"/>
    </source>
</evidence>
<feature type="transmembrane region" description="Helical" evidence="6">
    <location>
        <begin position="69"/>
        <end position="93"/>
    </location>
</feature>
<feature type="transmembrane region" description="Helical" evidence="6">
    <location>
        <begin position="12"/>
        <end position="31"/>
    </location>
</feature>
<feature type="transmembrane region" description="Helical" evidence="6">
    <location>
        <begin position="114"/>
        <end position="140"/>
    </location>
</feature>
<dbReference type="PANTHER" id="PTHR31465:SF28">
    <property type="entry name" value="DOMAIN PROTEIN, PUTATIVE-RELATED"/>
    <property type="match status" value="1"/>
</dbReference>